<protein>
    <submittedName>
        <fullName evidence="5">Short-chain dehydrogenase/reductase SAT3</fullName>
    </submittedName>
</protein>
<organism evidence="5 6">
    <name type="scientific">Pseudocercospora fuligena</name>
    <dbReference type="NCBI Taxonomy" id="685502"/>
    <lineage>
        <taxon>Eukaryota</taxon>
        <taxon>Fungi</taxon>
        <taxon>Dikarya</taxon>
        <taxon>Ascomycota</taxon>
        <taxon>Pezizomycotina</taxon>
        <taxon>Dothideomycetes</taxon>
        <taxon>Dothideomycetidae</taxon>
        <taxon>Mycosphaerellales</taxon>
        <taxon>Mycosphaerellaceae</taxon>
        <taxon>Pseudocercospora</taxon>
    </lineage>
</organism>
<evidence type="ECO:0000313" key="5">
    <source>
        <dbReference type="EMBL" id="KAF7189223.1"/>
    </source>
</evidence>
<keyword evidence="6" id="KW-1185">Reference proteome</keyword>
<dbReference type="SUPFAM" id="SSF51735">
    <property type="entry name" value="NAD(P)-binding Rossmann-fold domains"/>
    <property type="match status" value="1"/>
</dbReference>
<evidence type="ECO:0000313" key="6">
    <source>
        <dbReference type="Proteomes" id="UP000660729"/>
    </source>
</evidence>
<dbReference type="OrthoDB" id="2898618at2759"/>
<dbReference type="InterPro" id="IPR002347">
    <property type="entry name" value="SDR_fam"/>
</dbReference>
<dbReference type="InterPro" id="IPR036291">
    <property type="entry name" value="NAD(P)-bd_dom_sf"/>
</dbReference>
<dbReference type="Proteomes" id="UP000660729">
    <property type="component" value="Unassembled WGS sequence"/>
</dbReference>
<accession>A0A8H6VEC6</accession>
<comment type="caution">
    <text evidence="5">The sequence shown here is derived from an EMBL/GenBank/DDBJ whole genome shotgun (WGS) entry which is preliminary data.</text>
</comment>
<keyword evidence="4" id="KW-0812">Transmembrane</keyword>
<dbReference type="AlphaFoldDB" id="A0A8H6VEC6"/>
<dbReference type="InterPro" id="IPR020904">
    <property type="entry name" value="Sc_DH/Rdtase_CS"/>
</dbReference>
<gene>
    <name evidence="5" type="ORF">HII31_09376</name>
</gene>
<dbReference type="EMBL" id="JABCIY010000193">
    <property type="protein sequence ID" value="KAF7189223.1"/>
    <property type="molecule type" value="Genomic_DNA"/>
</dbReference>
<dbReference type="Gene3D" id="3.40.50.720">
    <property type="entry name" value="NAD(P)-binding Rossmann-like Domain"/>
    <property type="match status" value="1"/>
</dbReference>
<evidence type="ECO:0000256" key="4">
    <source>
        <dbReference type="SAM" id="Phobius"/>
    </source>
</evidence>
<keyword evidence="3" id="KW-0560">Oxidoreductase</keyword>
<comment type="similarity">
    <text evidence="1">Belongs to the short-chain dehydrogenases/reductases (SDR) family.</text>
</comment>
<dbReference type="CDD" id="cd05233">
    <property type="entry name" value="SDR_c"/>
    <property type="match status" value="1"/>
</dbReference>
<proteinExistence type="inferred from homology"/>
<dbReference type="PRINTS" id="PR00081">
    <property type="entry name" value="GDHRDH"/>
</dbReference>
<dbReference type="PROSITE" id="PS00061">
    <property type="entry name" value="ADH_SHORT"/>
    <property type="match status" value="1"/>
</dbReference>
<keyword evidence="4" id="KW-1133">Transmembrane helix</keyword>
<dbReference type="Pfam" id="PF00106">
    <property type="entry name" value="adh_short"/>
    <property type="match status" value="1"/>
</dbReference>
<sequence>MDPNTVDPNKLFSVKGIVVLITGGGTGIGLMMTKAFASNGAHKVFIVGRRRDKLESAASEFSVKGNIVPIVGDVTKKEDLVRMAEKVKSEVGYLNVLCCNSGVYPPPISAKPWEGATVEEYAKACMEQKMEDWNRHGRGEHTNIQAAGFATNTTAVAFTIFAFLTLLSAGNEKQNCPGRMSQAIVTSSIAGYLRNPKGFSCYPITKGATTHLIKGLSGTLVPYRIRVNGLAPGLFPSDLAAGLISAAGETKQDPSTEGAYSRDFIPAERVGSTADMAGTVLYMAGQAGAYLNGNITVIDGGRISQIPSTY</sequence>
<dbReference type="PANTHER" id="PTHR43618">
    <property type="entry name" value="7-ALPHA-HYDROXYSTEROID DEHYDROGENASE"/>
    <property type="match status" value="1"/>
</dbReference>
<keyword evidence="4" id="KW-0472">Membrane</keyword>
<evidence type="ECO:0000256" key="1">
    <source>
        <dbReference type="ARBA" id="ARBA00006484"/>
    </source>
</evidence>
<evidence type="ECO:0000256" key="2">
    <source>
        <dbReference type="ARBA" id="ARBA00022857"/>
    </source>
</evidence>
<name>A0A8H6VEC6_9PEZI</name>
<reference evidence="5" key="1">
    <citation type="submission" date="2020-04" db="EMBL/GenBank/DDBJ databases">
        <title>Draft genome resource of the tomato pathogen Pseudocercospora fuligena.</title>
        <authorList>
            <person name="Zaccaron A."/>
        </authorList>
    </citation>
    <scope>NUCLEOTIDE SEQUENCE</scope>
    <source>
        <strain evidence="5">PF001</strain>
    </source>
</reference>
<feature type="transmembrane region" description="Helical" evidence="4">
    <location>
        <begin position="12"/>
        <end position="33"/>
    </location>
</feature>
<dbReference type="InterPro" id="IPR052178">
    <property type="entry name" value="Sec_Metab_Biosynth_SDR"/>
</dbReference>
<evidence type="ECO:0000256" key="3">
    <source>
        <dbReference type="ARBA" id="ARBA00023002"/>
    </source>
</evidence>
<keyword evidence="2" id="KW-0521">NADP</keyword>
<dbReference type="GO" id="GO:0016491">
    <property type="term" value="F:oxidoreductase activity"/>
    <property type="evidence" value="ECO:0007669"/>
    <property type="project" value="UniProtKB-KW"/>
</dbReference>
<dbReference type="PANTHER" id="PTHR43618:SF18">
    <property type="entry name" value="SHORT CHAIN DEHYDROGENASE_REDUCTASE FAMILY (AFU_ORTHOLOGUE AFUA_5G12480)"/>
    <property type="match status" value="1"/>
</dbReference>